<name>A0A0E9R8Q6_ANGAN</name>
<evidence type="ECO:0000313" key="1">
    <source>
        <dbReference type="EMBL" id="JAH24840.1"/>
    </source>
</evidence>
<dbReference type="AlphaFoldDB" id="A0A0E9R8Q6"/>
<reference evidence="1" key="1">
    <citation type="submission" date="2014-11" db="EMBL/GenBank/DDBJ databases">
        <authorList>
            <person name="Amaro Gonzalez C."/>
        </authorList>
    </citation>
    <scope>NUCLEOTIDE SEQUENCE</scope>
</reference>
<reference evidence="1" key="2">
    <citation type="journal article" date="2015" name="Fish Shellfish Immunol.">
        <title>Early steps in the European eel (Anguilla anguilla)-Vibrio vulnificus interaction in the gills: Role of the RtxA13 toxin.</title>
        <authorList>
            <person name="Callol A."/>
            <person name="Pajuelo D."/>
            <person name="Ebbesson L."/>
            <person name="Teles M."/>
            <person name="MacKenzie S."/>
            <person name="Amaro C."/>
        </authorList>
    </citation>
    <scope>NUCLEOTIDE SEQUENCE</scope>
</reference>
<sequence>MCRALLSYLRKKVKCSYATTLLKLCIPSLNSSRNILNIIIAIRER</sequence>
<dbReference type="EMBL" id="GBXM01083737">
    <property type="protein sequence ID" value="JAH24840.1"/>
    <property type="molecule type" value="Transcribed_RNA"/>
</dbReference>
<protein>
    <submittedName>
        <fullName evidence="1">Uncharacterized protein</fullName>
    </submittedName>
</protein>
<proteinExistence type="predicted"/>
<accession>A0A0E9R8Q6</accession>
<organism evidence="1">
    <name type="scientific">Anguilla anguilla</name>
    <name type="common">European freshwater eel</name>
    <name type="synonym">Muraena anguilla</name>
    <dbReference type="NCBI Taxonomy" id="7936"/>
    <lineage>
        <taxon>Eukaryota</taxon>
        <taxon>Metazoa</taxon>
        <taxon>Chordata</taxon>
        <taxon>Craniata</taxon>
        <taxon>Vertebrata</taxon>
        <taxon>Euteleostomi</taxon>
        <taxon>Actinopterygii</taxon>
        <taxon>Neopterygii</taxon>
        <taxon>Teleostei</taxon>
        <taxon>Anguilliformes</taxon>
        <taxon>Anguillidae</taxon>
        <taxon>Anguilla</taxon>
    </lineage>
</organism>